<feature type="region of interest" description="Disordered" evidence="1">
    <location>
        <begin position="94"/>
        <end position="116"/>
    </location>
</feature>
<gene>
    <name evidence="2" type="ORF">SteCoe_5595</name>
</gene>
<organism evidence="2 3">
    <name type="scientific">Stentor coeruleus</name>
    <dbReference type="NCBI Taxonomy" id="5963"/>
    <lineage>
        <taxon>Eukaryota</taxon>
        <taxon>Sar</taxon>
        <taxon>Alveolata</taxon>
        <taxon>Ciliophora</taxon>
        <taxon>Postciliodesmatophora</taxon>
        <taxon>Heterotrichea</taxon>
        <taxon>Heterotrichida</taxon>
        <taxon>Stentoridae</taxon>
        <taxon>Stentor</taxon>
    </lineage>
</organism>
<evidence type="ECO:0000256" key="1">
    <source>
        <dbReference type="SAM" id="MobiDB-lite"/>
    </source>
</evidence>
<name>A0A1R2CS54_9CILI</name>
<evidence type="ECO:0000313" key="3">
    <source>
        <dbReference type="Proteomes" id="UP000187209"/>
    </source>
</evidence>
<dbReference type="Proteomes" id="UP000187209">
    <property type="component" value="Unassembled WGS sequence"/>
</dbReference>
<feature type="compositionally biased region" description="Polar residues" evidence="1">
    <location>
        <begin position="94"/>
        <end position="103"/>
    </location>
</feature>
<proteinExistence type="predicted"/>
<reference evidence="2 3" key="1">
    <citation type="submission" date="2016-11" db="EMBL/GenBank/DDBJ databases">
        <title>The macronuclear genome of Stentor coeruleus: a giant cell with tiny introns.</title>
        <authorList>
            <person name="Slabodnick M."/>
            <person name="Ruby J.G."/>
            <person name="Reiff S.B."/>
            <person name="Swart E.C."/>
            <person name="Gosai S."/>
            <person name="Prabakaran S."/>
            <person name="Witkowska E."/>
            <person name="Larue G.E."/>
            <person name="Fisher S."/>
            <person name="Freeman R.M."/>
            <person name="Gunawardena J."/>
            <person name="Chu W."/>
            <person name="Stover N.A."/>
            <person name="Gregory B.D."/>
            <person name="Nowacki M."/>
            <person name="Derisi J."/>
            <person name="Roy S.W."/>
            <person name="Marshall W.F."/>
            <person name="Sood P."/>
        </authorList>
    </citation>
    <scope>NUCLEOTIDE SEQUENCE [LARGE SCALE GENOMIC DNA]</scope>
    <source>
        <strain evidence="2">WM001</strain>
    </source>
</reference>
<dbReference type="AlphaFoldDB" id="A0A1R2CS54"/>
<dbReference type="EMBL" id="MPUH01000074">
    <property type="protein sequence ID" value="OMJ91808.1"/>
    <property type="molecule type" value="Genomic_DNA"/>
</dbReference>
<protein>
    <submittedName>
        <fullName evidence="2">Uncharacterized protein</fullName>
    </submittedName>
</protein>
<evidence type="ECO:0000313" key="2">
    <source>
        <dbReference type="EMBL" id="OMJ91808.1"/>
    </source>
</evidence>
<accession>A0A1R2CS54</accession>
<sequence>MYNVYTRDRKIKDKRQQLSKEKMLKENEQNRDILTARYKDRINNTLLSLNKDAKNMPRPPRTQTATPSERSWLKFTGFSSDIERVKDSENWNQWLNTTPSTKQGLKLRPREKSKEIQPSLKFRAKSGLERVGESISKQKEYLDSSSPPESKQKSAYKNYFGIEKPVISGGKEVLDYYHFKTYFKTIQSLALDLHSSVRNMSRAQIKKKHMDEKLGMSEAKGKKEIKPEDELCKEDIMPLSEELLEKFGFWEVKKLPRGKINGNRYGTPKWINSRKKNSII</sequence>
<comment type="caution">
    <text evidence="2">The sequence shown here is derived from an EMBL/GenBank/DDBJ whole genome shotgun (WGS) entry which is preliminary data.</text>
</comment>
<keyword evidence="3" id="KW-1185">Reference proteome</keyword>